<dbReference type="InParanoid" id="A0A7M7P7B9"/>
<dbReference type="SUPFAM" id="SSF46938">
    <property type="entry name" value="CRAL/TRIO N-terminal domain"/>
    <property type="match status" value="1"/>
</dbReference>
<dbReference type="CDD" id="cd00170">
    <property type="entry name" value="SEC14"/>
    <property type="match status" value="1"/>
</dbReference>
<dbReference type="SUPFAM" id="SSF101576">
    <property type="entry name" value="Supernatant protein factor (SPF), C-terminal domain"/>
    <property type="match status" value="1"/>
</dbReference>
<evidence type="ECO:0000313" key="3">
    <source>
        <dbReference type="EnsemblMetazoa" id="XP_030846877"/>
    </source>
</evidence>
<dbReference type="Proteomes" id="UP000007110">
    <property type="component" value="Unassembled WGS sequence"/>
</dbReference>
<dbReference type="PROSITE" id="PS50191">
    <property type="entry name" value="CRAL_TRIO"/>
    <property type="match status" value="1"/>
</dbReference>
<accession>A0A7M7P7B9</accession>
<dbReference type="Gene3D" id="2.60.120.680">
    <property type="entry name" value="GOLD domain"/>
    <property type="match status" value="1"/>
</dbReference>
<dbReference type="SMART" id="SM00516">
    <property type="entry name" value="SEC14"/>
    <property type="match status" value="1"/>
</dbReference>
<evidence type="ECO:0000259" key="2">
    <source>
        <dbReference type="PROSITE" id="PS50866"/>
    </source>
</evidence>
<dbReference type="PANTHER" id="PTHR23324">
    <property type="entry name" value="SEC14 RELATED PROTEIN"/>
    <property type="match status" value="1"/>
</dbReference>
<dbReference type="InterPro" id="IPR036865">
    <property type="entry name" value="CRAL-TRIO_dom_sf"/>
</dbReference>
<dbReference type="SUPFAM" id="SSF52087">
    <property type="entry name" value="CRAL/TRIO domain"/>
    <property type="match status" value="1"/>
</dbReference>
<feature type="domain" description="CRAL-TRIO" evidence="1">
    <location>
        <begin position="38"/>
        <end position="212"/>
    </location>
</feature>
<proteinExistence type="predicted"/>
<reference evidence="4" key="1">
    <citation type="submission" date="2015-02" db="EMBL/GenBank/DDBJ databases">
        <title>Genome sequencing for Strongylocentrotus purpuratus.</title>
        <authorList>
            <person name="Murali S."/>
            <person name="Liu Y."/>
            <person name="Vee V."/>
            <person name="English A."/>
            <person name="Wang M."/>
            <person name="Skinner E."/>
            <person name="Han Y."/>
            <person name="Muzny D.M."/>
            <person name="Worley K.C."/>
            <person name="Gibbs R.A."/>
        </authorList>
    </citation>
    <scope>NUCLEOTIDE SEQUENCE</scope>
</reference>
<keyword evidence="4" id="KW-1185">Reference proteome</keyword>
<dbReference type="InterPro" id="IPR036598">
    <property type="entry name" value="GOLD_dom_sf"/>
</dbReference>
<dbReference type="OrthoDB" id="1434354at2759"/>
<dbReference type="Pfam" id="PF00650">
    <property type="entry name" value="CRAL_TRIO"/>
    <property type="match status" value="1"/>
</dbReference>
<dbReference type="GeneID" id="100888572"/>
<dbReference type="RefSeq" id="XP_030846877.1">
    <property type="nucleotide sequence ID" value="XM_030991017.1"/>
</dbReference>
<name>A0A7M7P7B9_STRPU</name>
<organism evidence="3 4">
    <name type="scientific">Strongylocentrotus purpuratus</name>
    <name type="common">Purple sea urchin</name>
    <dbReference type="NCBI Taxonomy" id="7668"/>
    <lineage>
        <taxon>Eukaryota</taxon>
        <taxon>Metazoa</taxon>
        <taxon>Echinodermata</taxon>
        <taxon>Eleutherozoa</taxon>
        <taxon>Echinozoa</taxon>
        <taxon>Echinoidea</taxon>
        <taxon>Euechinoidea</taxon>
        <taxon>Echinacea</taxon>
        <taxon>Camarodonta</taxon>
        <taxon>Echinidea</taxon>
        <taxon>Strongylocentrotidae</taxon>
        <taxon>Strongylocentrotus</taxon>
    </lineage>
</organism>
<dbReference type="InterPro" id="IPR036273">
    <property type="entry name" value="CRAL/TRIO_N_dom_sf"/>
</dbReference>
<dbReference type="Gene3D" id="3.40.525.10">
    <property type="entry name" value="CRAL-TRIO lipid binding domain"/>
    <property type="match status" value="1"/>
</dbReference>
<feature type="domain" description="GOLD" evidence="2">
    <location>
        <begin position="240"/>
        <end position="340"/>
    </location>
</feature>
<dbReference type="PANTHER" id="PTHR23324:SF83">
    <property type="entry name" value="SEC14-LIKE PROTEIN 2"/>
    <property type="match status" value="1"/>
</dbReference>
<evidence type="ECO:0000259" key="1">
    <source>
        <dbReference type="PROSITE" id="PS50191"/>
    </source>
</evidence>
<dbReference type="EnsemblMetazoa" id="XM_030991017">
    <property type="protein sequence ID" value="XP_030846877"/>
    <property type="gene ID" value="LOC100888572"/>
</dbReference>
<dbReference type="InterPro" id="IPR001251">
    <property type="entry name" value="CRAL-TRIO_dom"/>
</dbReference>
<dbReference type="PROSITE" id="PS50866">
    <property type="entry name" value="GOLD"/>
    <property type="match status" value="1"/>
</dbReference>
<dbReference type="GO" id="GO:0005737">
    <property type="term" value="C:cytoplasm"/>
    <property type="evidence" value="ECO:0000318"/>
    <property type="project" value="GO_Central"/>
</dbReference>
<protein>
    <recommendedName>
        <fullName evidence="5">SEC14-like protein 2</fullName>
    </recommendedName>
</protein>
<sequence length="352" mass="40494">MSKHARKFDLNKTEVMFRNDVTWRKENNIDTILETFEVPEALKTYWCGGVSGLDKEGHGVYISPMGNFDPKGVLYSAKTSDILKTYAHSLEDLMQSHARLSEQRGLKHTEGSLMIFDMENLGVHHLWKPGIDIFLKMAVLAEQHYPELIHRMYIIRAPMVFPVAYTIFKPFLQEETRKKLHVLGSNWKEVLLMQIDPDQLPVYWGGAKADPDGNEMCSSLIKTGGKIPISFYLKDRKPPHTWATHQVSRAGVVEFEYQVTKPNSVLRYEFQTDCNDIKFGFHLVDSKGKKTAILKLEKYNSHMVPENGEVLITEPGKCVVTFDNSHSWIQSKKLSYWLELLEPSDVIDMKQE</sequence>
<dbReference type="InterPro" id="IPR009038">
    <property type="entry name" value="GOLD_dom"/>
</dbReference>
<evidence type="ECO:0008006" key="5">
    <source>
        <dbReference type="Google" id="ProtNLM"/>
    </source>
</evidence>
<dbReference type="KEGG" id="spu:100888572"/>
<evidence type="ECO:0000313" key="4">
    <source>
        <dbReference type="Proteomes" id="UP000007110"/>
    </source>
</evidence>
<reference evidence="3" key="2">
    <citation type="submission" date="2021-01" db="UniProtKB">
        <authorList>
            <consortium name="EnsemblMetazoa"/>
        </authorList>
    </citation>
    <scope>IDENTIFICATION</scope>
</reference>
<dbReference type="OMA" id="PSANIRM"/>
<dbReference type="AlphaFoldDB" id="A0A7M7P7B9"/>
<dbReference type="InterPro" id="IPR051064">
    <property type="entry name" value="SEC14/CRAL-TRIO_domain"/>
</dbReference>